<keyword evidence="9 12" id="KW-1133">Transmembrane helix</keyword>
<dbReference type="Gene3D" id="3.40.1110.10">
    <property type="entry name" value="Calcium-transporting ATPase, cytoplasmic domain N"/>
    <property type="match status" value="1"/>
</dbReference>
<evidence type="ECO:0000256" key="11">
    <source>
        <dbReference type="SAM" id="MobiDB-lite"/>
    </source>
</evidence>
<evidence type="ECO:0000256" key="1">
    <source>
        <dbReference type="ARBA" id="ARBA00004651"/>
    </source>
</evidence>
<dbReference type="GO" id="GO:1990573">
    <property type="term" value="P:potassium ion import across plasma membrane"/>
    <property type="evidence" value="ECO:0007669"/>
    <property type="project" value="TreeGrafter"/>
</dbReference>
<dbReference type="EMBL" id="RQXW01000001">
    <property type="protein sequence ID" value="RTE67448.1"/>
    <property type="molecule type" value="Genomic_DNA"/>
</dbReference>
<dbReference type="FunFam" id="2.70.150.10:FF:000016">
    <property type="entry name" value="Calcium-transporting P-type ATPase putative"/>
    <property type="match status" value="1"/>
</dbReference>
<keyword evidence="5" id="KW-0479">Metal-binding</keyword>
<dbReference type="GO" id="GO:0030007">
    <property type="term" value="P:intracellular potassium ion homeostasis"/>
    <property type="evidence" value="ECO:0007669"/>
    <property type="project" value="TreeGrafter"/>
</dbReference>
<dbReference type="Pfam" id="PF00690">
    <property type="entry name" value="Cation_ATPase_N"/>
    <property type="match status" value="1"/>
</dbReference>
<dbReference type="InterPro" id="IPR050510">
    <property type="entry name" value="Cation_transp_ATPase_P-type"/>
</dbReference>
<dbReference type="Gene3D" id="2.70.150.10">
    <property type="entry name" value="Calcium-transporting ATPase, cytoplasmic transduction domain A"/>
    <property type="match status" value="1"/>
</dbReference>
<feature type="transmembrane region" description="Helical" evidence="12">
    <location>
        <begin position="261"/>
        <end position="282"/>
    </location>
</feature>
<dbReference type="RefSeq" id="WP_126156658.1">
    <property type="nucleotide sequence ID" value="NZ_RQXW01000001.1"/>
</dbReference>
<feature type="region of interest" description="Disordered" evidence="11">
    <location>
        <begin position="1"/>
        <end position="22"/>
    </location>
</feature>
<evidence type="ECO:0000256" key="4">
    <source>
        <dbReference type="ARBA" id="ARBA00022692"/>
    </source>
</evidence>
<feature type="transmembrane region" description="Helical" evidence="12">
    <location>
        <begin position="880"/>
        <end position="899"/>
    </location>
</feature>
<dbReference type="SFLD" id="SFLDS00003">
    <property type="entry name" value="Haloacid_Dehalogenase"/>
    <property type="match status" value="1"/>
</dbReference>
<dbReference type="SMART" id="SM00831">
    <property type="entry name" value="Cation_ATPase_N"/>
    <property type="match status" value="1"/>
</dbReference>
<feature type="domain" description="Cation-transporting P-type ATPase N-terminal" evidence="13">
    <location>
        <begin position="21"/>
        <end position="94"/>
    </location>
</feature>
<evidence type="ECO:0000256" key="9">
    <source>
        <dbReference type="ARBA" id="ARBA00022989"/>
    </source>
</evidence>
<dbReference type="InterPro" id="IPR023298">
    <property type="entry name" value="ATPase_P-typ_TM_dom_sf"/>
</dbReference>
<evidence type="ECO:0000256" key="5">
    <source>
        <dbReference type="ARBA" id="ARBA00022723"/>
    </source>
</evidence>
<feature type="transmembrane region" description="Helical" evidence="12">
    <location>
        <begin position="737"/>
        <end position="758"/>
    </location>
</feature>
<feature type="transmembrane region" description="Helical" evidence="12">
    <location>
        <begin position="848"/>
        <end position="868"/>
    </location>
</feature>
<comment type="caution">
    <text evidence="14">The sequence shown here is derived from an EMBL/GenBank/DDBJ whole genome shotgun (WGS) entry which is preliminary data.</text>
</comment>
<keyword evidence="10 12" id="KW-0472">Membrane</keyword>
<dbReference type="SUPFAM" id="SSF81660">
    <property type="entry name" value="Metal cation-transporting ATPase, ATP-binding domain N"/>
    <property type="match status" value="1"/>
</dbReference>
<feature type="transmembrane region" description="Helical" evidence="12">
    <location>
        <begin position="707"/>
        <end position="731"/>
    </location>
</feature>
<comment type="subcellular location">
    <subcellularLocation>
        <location evidence="1">Cell membrane</location>
        <topology evidence="1">Multi-pass membrane protein</topology>
    </subcellularLocation>
</comment>
<evidence type="ECO:0000259" key="13">
    <source>
        <dbReference type="SMART" id="SM00831"/>
    </source>
</evidence>
<evidence type="ECO:0000256" key="10">
    <source>
        <dbReference type="ARBA" id="ARBA00023136"/>
    </source>
</evidence>
<gene>
    <name evidence="14" type="ORF">EH243_00400</name>
</gene>
<dbReference type="PANTHER" id="PTHR43294">
    <property type="entry name" value="SODIUM/POTASSIUM-TRANSPORTING ATPASE SUBUNIT ALPHA"/>
    <property type="match status" value="1"/>
</dbReference>
<reference evidence="14 15" key="1">
    <citation type="submission" date="2018-11" db="EMBL/GenBank/DDBJ databases">
        <title>The draft genome sequence of Amphritea opalescens ANRC-JH13T.</title>
        <authorList>
            <person name="Fang Z."/>
            <person name="Zhang Y."/>
            <person name="Han X."/>
        </authorList>
    </citation>
    <scope>NUCLEOTIDE SEQUENCE [LARGE SCALE GENOMIC DNA]</scope>
    <source>
        <strain evidence="14 15">ANRC-JH13</strain>
    </source>
</reference>
<keyword evidence="15" id="KW-1185">Reference proteome</keyword>
<dbReference type="SUPFAM" id="SSF56784">
    <property type="entry name" value="HAD-like"/>
    <property type="match status" value="1"/>
</dbReference>
<accession>A0A430KVG7</accession>
<evidence type="ECO:0000256" key="3">
    <source>
        <dbReference type="ARBA" id="ARBA00022475"/>
    </source>
</evidence>
<dbReference type="SUPFAM" id="SSF81665">
    <property type="entry name" value="Calcium ATPase, transmembrane domain M"/>
    <property type="match status" value="1"/>
</dbReference>
<dbReference type="InterPro" id="IPR006068">
    <property type="entry name" value="ATPase_P-typ_cation-transptr_C"/>
</dbReference>
<dbReference type="Pfam" id="PF00122">
    <property type="entry name" value="E1-E2_ATPase"/>
    <property type="match status" value="1"/>
</dbReference>
<dbReference type="Pfam" id="PF13246">
    <property type="entry name" value="Cation_ATPase"/>
    <property type="match status" value="1"/>
</dbReference>
<dbReference type="FunFam" id="3.40.50.1000:FF:000028">
    <property type="entry name" value="Calcium-transporting P-type ATPase, putative"/>
    <property type="match status" value="1"/>
</dbReference>
<dbReference type="InterPro" id="IPR023214">
    <property type="entry name" value="HAD_sf"/>
</dbReference>
<keyword evidence="6" id="KW-0547">Nucleotide-binding</keyword>
<dbReference type="GO" id="GO:0005524">
    <property type="term" value="F:ATP binding"/>
    <property type="evidence" value="ECO:0007669"/>
    <property type="project" value="UniProtKB-KW"/>
</dbReference>
<dbReference type="Gene3D" id="1.20.1110.10">
    <property type="entry name" value="Calcium-transporting ATPase, transmembrane domain"/>
    <property type="match status" value="1"/>
</dbReference>
<dbReference type="AlphaFoldDB" id="A0A430KVG7"/>
<dbReference type="InterPro" id="IPR044492">
    <property type="entry name" value="P_typ_ATPase_HD_dom"/>
</dbReference>
<dbReference type="GO" id="GO:0036376">
    <property type="term" value="P:sodium ion export across plasma membrane"/>
    <property type="evidence" value="ECO:0007669"/>
    <property type="project" value="TreeGrafter"/>
</dbReference>
<protein>
    <submittedName>
        <fullName evidence="14">Cation-transporting P-type ATPase</fullName>
    </submittedName>
</protein>
<name>A0A430KVG7_9GAMM</name>
<dbReference type="OrthoDB" id="9814270at2"/>
<keyword evidence="8" id="KW-1278">Translocase</keyword>
<evidence type="ECO:0000256" key="6">
    <source>
        <dbReference type="ARBA" id="ARBA00022741"/>
    </source>
</evidence>
<dbReference type="Proteomes" id="UP000283087">
    <property type="component" value="Unassembled WGS sequence"/>
</dbReference>
<dbReference type="SFLD" id="SFLDG00002">
    <property type="entry name" value="C1.7:_P-type_atpase_like"/>
    <property type="match status" value="1"/>
</dbReference>
<feature type="transmembrane region" description="Helical" evidence="12">
    <location>
        <begin position="811"/>
        <end position="828"/>
    </location>
</feature>
<dbReference type="PRINTS" id="PR00119">
    <property type="entry name" value="CATATPASE"/>
</dbReference>
<feature type="transmembrane region" description="Helical" evidence="12">
    <location>
        <begin position="98"/>
        <end position="114"/>
    </location>
</feature>
<evidence type="ECO:0000256" key="7">
    <source>
        <dbReference type="ARBA" id="ARBA00022840"/>
    </source>
</evidence>
<dbReference type="GO" id="GO:0006883">
    <property type="term" value="P:intracellular sodium ion homeostasis"/>
    <property type="evidence" value="ECO:0007669"/>
    <property type="project" value="TreeGrafter"/>
</dbReference>
<dbReference type="GO" id="GO:0005886">
    <property type="term" value="C:plasma membrane"/>
    <property type="evidence" value="ECO:0007669"/>
    <property type="project" value="UniProtKB-SubCell"/>
</dbReference>
<dbReference type="GO" id="GO:0046872">
    <property type="term" value="F:metal ion binding"/>
    <property type="evidence" value="ECO:0007669"/>
    <property type="project" value="UniProtKB-KW"/>
</dbReference>
<dbReference type="InterPro" id="IPR036412">
    <property type="entry name" value="HAD-like_sf"/>
</dbReference>
<dbReference type="CDD" id="cd02080">
    <property type="entry name" value="P-type_ATPase_cation"/>
    <property type="match status" value="1"/>
</dbReference>
<dbReference type="GO" id="GO:0005391">
    <property type="term" value="F:P-type sodium:potassium-exchanging transporter activity"/>
    <property type="evidence" value="ECO:0007669"/>
    <property type="project" value="TreeGrafter"/>
</dbReference>
<dbReference type="Pfam" id="PF00689">
    <property type="entry name" value="Cation_ATPase_C"/>
    <property type="match status" value="1"/>
</dbReference>
<evidence type="ECO:0000313" key="15">
    <source>
        <dbReference type="Proteomes" id="UP000283087"/>
    </source>
</evidence>
<dbReference type="Gene3D" id="3.40.50.1000">
    <property type="entry name" value="HAD superfamily/HAD-like"/>
    <property type="match status" value="1"/>
</dbReference>
<dbReference type="InterPro" id="IPR004014">
    <property type="entry name" value="ATPase_P-typ_cation-transptr_N"/>
</dbReference>
<feature type="compositionally biased region" description="Polar residues" evidence="11">
    <location>
        <begin position="8"/>
        <end position="19"/>
    </location>
</feature>
<keyword evidence="7" id="KW-0067">ATP-binding</keyword>
<evidence type="ECO:0000256" key="2">
    <source>
        <dbReference type="ARBA" id="ARBA00005675"/>
    </source>
</evidence>
<dbReference type="InterPro" id="IPR001757">
    <property type="entry name" value="P_typ_ATPase"/>
</dbReference>
<keyword evidence="4 12" id="KW-0812">Transmembrane</keyword>
<dbReference type="InterPro" id="IPR059000">
    <property type="entry name" value="ATPase_P-type_domA"/>
</dbReference>
<sequence>MDSHSQKRTLQSASETSETPVWHTYDAQQVNDRLHTSPQGLSGAEAAQRQQQYGANQLPPAKRRSGLMRLLAQFHNVLIYVLLVAAVVTALLGHSIDSGVIIAVVLINSLVGFIQEGKAEKAIDAVRNMLSQQAVVIRDGHRQEVPAEALVPGDIVFIQSGDRVPADLHLHKVKELNIEEALLTGESVPVLKQTQPVAANADLGDRTNIAFSGTLVTYGQGTGTVVATGAQTEIGRISTLLADVSALTTPLTRQLDSFARWLTGSILLIALATMLFGSWVRGYALEDMFLAAVGLAVAAIPEGLPAVITIALAIGVQRMANRHAIIRRLPAVETLGSVSVICSDKTGTLTRNEMTVTTVVSACCNADISGAGYNPHGTFTCNHQDLNLSNLPELQQLCRASILCNEAQLRQKNDEWIIEGDPTEGALLVLGAKSGLDLTELPLEMPRDDLIPFESEHRFMATLHHDHNGNGVIYIKGAIEAILPRCQWQMSHGHEEKLDSDYWSQQQEQIANQGQRTLALAMLRVDENHRILHFDDVSKGLVMLGLVGIIDPPREEAIQAVAECHRAGIQVKMITGDHIATASAIARQMGITDSPRAMTGNEVEQLSDSELQARVEQVDVFARSSPEHKLRIVQALQACQHVVAMTGDGVNDAPALKRADVGTAMGIKGTEAAKEASEMVLADDNFASITYAVEEGRTVFDNIKKSILFILPTNGGEALTVIAAIAFGTMLPVTPAQILWVNMITAVTLALSLTFESTEPGVMLRPPRNTRSPILSPFMIWRIIFVSLLMVSATFGLFLWERSNGTDIDTARTIAVNTLVVLEVFYLLNSRYLTRSVLSRDGLLGNRYALYAIAIVMAFQLLFTYLPIMQLFFHTEALSLADWGKILVVGLILFLAVELEKKLLHSVSKTE</sequence>
<comment type="similarity">
    <text evidence="2">Belongs to the cation transport ATPase (P-type) (TC 3.A.3) family. Type IIA subfamily.</text>
</comment>
<dbReference type="PROSITE" id="PS00154">
    <property type="entry name" value="ATPASE_E1_E2"/>
    <property type="match status" value="1"/>
</dbReference>
<feature type="transmembrane region" description="Helical" evidence="12">
    <location>
        <begin position="779"/>
        <end position="799"/>
    </location>
</feature>
<dbReference type="NCBIfam" id="TIGR01494">
    <property type="entry name" value="ATPase_P-type"/>
    <property type="match status" value="3"/>
</dbReference>
<dbReference type="PRINTS" id="PR00120">
    <property type="entry name" value="HATPASE"/>
</dbReference>
<dbReference type="GO" id="GO:1902600">
    <property type="term" value="P:proton transmembrane transport"/>
    <property type="evidence" value="ECO:0007669"/>
    <property type="project" value="TreeGrafter"/>
</dbReference>
<feature type="transmembrane region" description="Helical" evidence="12">
    <location>
        <begin position="288"/>
        <end position="314"/>
    </location>
</feature>
<dbReference type="SUPFAM" id="SSF81653">
    <property type="entry name" value="Calcium ATPase, transduction domain A"/>
    <property type="match status" value="1"/>
</dbReference>
<evidence type="ECO:0000313" key="14">
    <source>
        <dbReference type="EMBL" id="RTE67448.1"/>
    </source>
</evidence>
<feature type="transmembrane region" description="Helical" evidence="12">
    <location>
        <begin position="70"/>
        <end position="92"/>
    </location>
</feature>
<evidence type="ECO:0000256" key="12">
    <source>
        <dbReference type="SAM" id="Phobius"/>
    </source>
</evidence>
<proteinExistence type="inferred from homology"/>
<dbReference type="InterPro" id="IPR008250">
    <property type="entry name" value="ATPase_P-typ_transduc_dom_A_sf"/>
</dbReference>
<keyword evidence="3" id="KW-1003">Cell membrane</keyword>
<dbReference type="InterPro" id="IPR023299">
    <property type="entry name" value="ATPase_P-typ_cyto_dom_N"/>
</dbReference>
<dbReference type="InterPro" id="IPR018303">
    <property type="entry name" value="ATPase_P-typ_P_site"/>
</dbReference>
<dbReference type="FunFam" id="3.40.50.1000:FF:000001">
    <property type="entry name" value="Phospholipid-transporting ATPase IC"/>
    <property type="match status" value="1"/>
</dbReference>
<dbReference type="SFLD" id="SFLDF00027">
    <property type="entry name" value="p-type_atpase"/>
    <property type="match status" value="1"/>
</dbReference>
<feature type="region of interest" description="Disordered" evidence="11">
    <location>
        <begin position="34"/>
        <end position="53"/>
    </location>
</feature>
<dbReference type="GO" id="GO:0016887">
    <property type="term" value="F:ATP hydrolysis activity"/>
    <property type="evidence" value="ECO:0007669"/>
    <property type="project" value="InterPro"/>
</dbReference>
<dbReference type="PANTHER" id="PTHR43294:SF21">
    <property type="entry name" value="CATION TRANSPORTING ATPASE"/>
    <property type="match status" value="1"/>
</dbReference>
<evidence type="ECO:0000256" key="8">
    <source>
        <dbReference type="ARBA" id="ARBA00022967"/>
    </source>
</evidence>
<organism evidence="14 15">
    <name type="scientific">Amphritea opalescens</name>
    <dbReference type="NCBI Taxonomy" id="2490544"/>
    <lineage>
        <taxon>Bacteria</taxon>
        <taxon>Pseudomonadati</taxon>
        <taxon>Pseudomonadota</taxon>
        <taxon>Gammaproteobacteria</taxon>
        <taxon>Oceanospirillales</taxon>
        <taxon>Oceanospirillaceae</taxon>
        <taxon>Amphritea</taxon>
    </lineage>
</organism>